<dbReference type="EMBL" id="JAGSVG010000019">
    <property type="protein sequence ID" value="MBR8131362.1"/>
    <property type="molecule type" value="Genomic_DNA"/>
</dbReference>
<sequence>MKYLFRSTVLAIYGVAWMIFVFGLMLVYIFASARTEGIFPEYPALYPLSSRIVDWLPESNDRHDALDDTYTLLAALVTIVPPVIACQLLWRFRHRWFALLSERNRARVVRVYRALWKNNRGMQYLLRGTAWVIFVFSLTIAYFIAWSCMESVFPKYPALIPVADKLMDWMSWSDRTPRDVDGIYALLVSFITVTLLTVAVQLLWRFRHRWLPLLRRANRA</sequence>
<keyword evidence="1" id="KW-1133">Transmembrane helix</keyword>
<feature type="transmembrane region" description="Helical" evidence="1">
    <location>
        <begin position="12"/>
        <end position="31"/>
    </location>
</feature>
<evidence type="ECO:0000313" key="3">
    <source>
        <dbReference type="Proteomes" id="UP000682266"/>
    </source>
</evidence>
<comment type="caution">
    <text evidence="2">The sequence shown here is derived from an EMBL/GenBank/DDBJ whole genome shotgun (WGS) entry which is preliminary data.</text>
</comment>
<reference evidence="2" key="1">
    <citation type="submission" date="2021-04" db="EMBL/GenBank/DDBJ databases">
        <title>A collection of bacterial strains from the Burkholderia cepacia Research Laboratory and Repository.</title>
        <authorList>
            <person name="Lipuma J."/>
            <person name="Spilker T."/>
        </authorList>
    </citation>
    <scope>NUCLEOTIDE SEQUENCE</scope>
    <source>
        <strain evidence="2">AU36012</strain>
    </source>
</reference>
<gene>
    <name evidence="2" type="ORF">KDW93_20710</name>
</gene>
<evidence type="ECO:0000313" key="2">
    <source>
        <dbReference type="EMBL" id="MBR8131362.1"/>
    </source>
</evidence>
<accession>A0AA41JLI4</accession>
<feature type="transmembrane region" description="Helical" evidence="1">
    <location>
        <begin position="183"/>
        <end position="206"/>
    </location>
</feature>
<protein>
    <recommendedName>
        <fullName evidence="4">Transmembrane protein</fullName>
    </recommendedName>
</protein>
<dbReference type="RefSeq" id="WP_105785871.1">
    <property type="nucleotide sequence ID" value="NZ_CADERF010000007.1"/>
</dbReference>
<dbReference type="AlphaFoldDB" id="A0AA41JLI4"/>
<proteinExistence type="predicted"/>
<dbReference type="Proteomes" id="UP000682266">
    <property type="component" value="Unassembled WGS sequence"/>
</dbReference>
<keyword evidence="1" id="KW-0812">Transmembrane</keyword>
<evidence type="ECO:0008006" key="4">
    <source>
        <dbReference type="Google" id="ProtNLM"/>
    </source>
</evidence>
<evidence type="ECO:0000256" key="1">
    <source>
        <dbReference type="SAM" id="Phobius"/>
    </source>
</evidence>
<organism evidence="2 3">
    <name type="scientific">Burkholderia ambifaria</name>
    <dbReference type="NCBI Taxonomy" id="152480"/>
    <lineage>
        <taxon>Bacteria</taxon>
        <taxon>Pseudomonadati</taxon>
        <taxon>Pseudomonadota</taxon>
        <taxon>Betaproteobacteria</taxon>
        <taxon>Burkholderiales</taxon>
        <taxon>Burkholderiaceae</taxon>
        <taxon>Burkholderia</taxon>
        <taxon>Burkholderia cepacia complex</taxon>
    </lineage>
</organism>
<feature type="transmembrane region" description="Helical" evidence="1">
    <location>
        <begin position="70"/>
        <end position="90"/>
    </location>
</feature>
<feature type="transmembrane region" description="Helical" evidence="1">
    <location>
        <begin position="124"/>
        <end position="145"/>
    </location>
</feature>
<keyword evidence="1" id="KW-0472">Membrane</keyword>
<name>A0AA41JLI4_9BURK</name>